<keyword evidence="3" id="KW-0687">Ribonucleoprotein</keyword>
<dbReference type="InterPro" id="IPR001210">
    <property type="entry name" value="Ribosomal_eS17"/>
</dbReference>
<protein>
    <recommendedName>
        <fullName evidence="6">40S ribosomal protein S17</fullName>
    </recommendedName>
</protein>
<dbReference type="Gene3D" id="1.10.60.20">
    <property type="entry name" value="Ribosomal protein S17e-like"/>
    <property type="match status" value="1"/>
</dbReference>
<dbReference type="EMBL" id="KK365138">
    <property type="protein sequence ID" value="KCZ81665.1"/>
    <property type="molecule type" value="Genomic_DNA"/>
</dbReference>
<name>A0A059F393_9MICR</name>
<dbReference type="GO" id="GO:0005829">
    <property type="term" value="C:cytosol"/>
    <property type="evidence" value="ECO:0007669"/>
    <property type="project" value="UniProtKB-ARBA"/>
</dbReference>
<evidence type="ECO:0000256" key="2">
    <source>
        <dbReference type="ARBA" id="ARBA00022980"/>
    </source>
</evidence>
<dbReference type="PANTHER" id="PTHR10732">
    <property type="entry name" value="40S RIBOSOMAL PROTEIN S17"/>
    <property type="match status" value="1"/>
</dbReference>
<dbReference type="GO" id="GO:0003735">
    <property type="term" value="F:structural constituent of ribosome"/>
    <property type="evidence" value="ECO:0007669"/>
    <property type="project" value="InterPro"/>
</dbReference>
<comment type="similarity">
    <text evidence="1">Belongs to the eukaryotic ribosomal protein eS17 family.</text>
</comment>
<organism evidence="4 5">
    <name type="scientific">Anncaliia algerae PRA339</name>
    <dbReference type="NCBI Taxonomy" id="1288291"/>
    <lineage>
        <taxon>Eukaryota</taxon>
        <taxon>Fungi</taxon>
        <taxon>Fungi incertae sedis</taxon>
        <taxon>Microsporidia</taxon>
        <taxon>Tubulinosematoidea</taxon>
        <taxon>Tubulinosematidae</taxon>
        <taxon>Anncaliia</taxon>
    </lineage>
</organism>
<dbReference type="SUPFAM" id="SSF116820">
    <property type="entry name" value="Rps17e-like"/>
    <property type="match status" value="1"/>
</dbReference>
<reference evidence="4 5" key="2">
    <citation type="submission" date="2014-03" db="EMBL/GenBank/DDBJ databases">
        <title>The Genome Sequence of Anncaliia algerae insect isolate PRA339.</title>
        <authorList>
            <consortium name="The Broad Institute Genome Sequencing Platform"/>
            <consortium name="The Broad Institute Genome Sequencing Center for Infectious Disease"/>
            <person name="Cuomo C."/>
            <person name="Becnel J."/>
            <person name="Sanscrainte N."/>
            <person name="Walker B."/>
            <person name="Young S.K."/>
            <person name="Zeng Q."/>
            <person name="Gargeya S."/>
            <person name="Fitzgerald M."/>
            <person name="Haas B."/>
            <person name="Abouelleil A."/>
            <person name="Alvarado L."/>
            <person name="Arachchi H.M."/>
            <person name="Berlin A.M."/>
            <person name="Chapman S.B."/>
            <person name="Dewar J."/>
            <person name="Goldberg J."/>
            <person name="Griggs A."/>
            <person name="Gujja S."/>
            <person name="Hansen M."/>
            <person name="Howarth C."/>
            <person name="Imamovic A."/>
            <person name="Larimer J."/>
            <person name="McCowan C."/>
            <person name="Murphy C."/>
            <person name="Neiman D."/>
            <person name="Pearson M."/>
            <person name="Priest M."/>
            <person name="Roberts A."/>
            <person name="Saif S."/>
            <person name="Shea T."/>
            <person name="Sisk P."/>
            <person name="Sykes S."/>
            <person name="Wortman J."/>
            <person name="Nusbaum C."/>
            <person name="Birren B."/>
        </authorList>
    </citation>
    <scope>NUCLEOTIDE SEQUENCE [LARGE SCALE GENOMIC DNA]</scope>
    <source>
        <strain evidence="4 5">PRA339</strain>
    </source>
</reference>
<gene>
    <name evidence="4" type="ORF">H312_00843</name>
</gene>
<proteinExistence type="inferred from homology"/>
<dbReference type="OrthoDB" id="1727351at2759"/>
<keyword evidence="2" id="KW-0689">Ribosomal protein</keyword>
<dbReference type="PANTHER" id="PTHR10732:SF0">
    <property type="entry name" value="40S RIBOSOMAL PROTEIN S17"/>
    <property type="match status" value="1"/>
</dbReference>
<dbReference type="VEuPathDB" id="MicrosporidiaDB:H312_00843"/>
<dbReference type="HAMAP" id="MF_00511">
    <property type="entry name" value="Ribosomal_eS17"/>
    <property type="match status" value="1"/>
</dbReference>
<dbReference type="PROSITE" id="PS00712">
    <property type="entry name" value="RIBOSOMAL_S17E"/>
    <property type="match status" value="1"/>
</dbReference>
<dbReference type="AlphaFoldDB" id="A0A059F393"/>
<dbReference type="Proteomes" id="UP000030655">
    <property type="component" value="Unassembled WGS sequence"/>
</dbReference>
<dbReference type="STRING" id="1288291.A0A059F393"/>
<dbReference type="InterPro" id="IPR036401">
    <property type="entry name" value="Ribosomal_eS17_sf"/>
</dbReference>
<keyword evidence="5" id="KW-1185">Reference proteome</keyword>
<evidence type="ECO:0000313" key="5">
    <source>
        <dbReference type="Proteomes" id="UP000030655"/>
    </source>
</evidence>
<evidence type="ECO:0008006" key="6">
    <source>
        <dbReference type="Google" id="ProtNLM"/>
    </source>
</evidence>
<dbReference type="HOGENOM" id="CLU_112958_2_2_1"/>
<dbReference type="GO" id="GO:0005840">
    <property type="term" value="C:ribosome"/>
    <property type="evidence" value="ECO:0007669"/>
    <property type="project" value="UniProtKB-KW"/>
</dbReference>
<dbReference type="GO" id="GO:1990904">
    <property type="term" value="C:ribonucleoprotein complex"/>
    <property type="evidence" value="ECO:0007669"/>
    <property type="project" value="UniProtKB-KW"/>
</dbReference>
<evidence type="ECO:0000256" key="3">
    <source>
        <dbReference type="ARBA" id="ARBA00023274"/>
    </source>
</evidence>
<evidence type="ECO:0000256" key="1">
    <source>
        <dbReference type="ARBA" id="ARBA00010444"/>
    </source>
</evidence>
<evidence type="ECO:0000313" key="4">
    <source>
        <dbReference type="EMBL" id="KCZ81665.1"/>
    </source>
</evidence>
<dbReference type="Pfam" id="PF00833">
    <property type="entry name" value="Ribosomal_S17e"/>
    <property type="match status" value="1"/>
</dbReference>
<sequence>MSSVKNKNVKNAAVKIVEKYYSRLDDDFYFNKLFIKDVTQIHSKRLRNQVAGYVTRLYKRVKKGTVKSIYIKKHEEERIKRENLVPTKSIMDVDKVEVDPVTMQMIKEYCYMGNYVLSETKNE</sequence>
<accession>A0A059F393</accession>
<dbReference type="GO" id="GO:0006412">
    <property type="term" value="P:translation"/>
    <property type="evidence" value="ECO:0007669"/>
    <property type="project" value="InterPro"/>
</dbReference>
<dbReference type="InterPro" id="IPR018273">
    <property type="entry name" value="Ribosomal_eS17_CS"/>
</dbReference>
<reference evidence="5" key="1">
    <citation type="submission" date="2013-02" db="EMBL/GenBank/DDBJ databases">
        <authorList>
            <consortium name="The Broad Institute Genome Sequencing Platform"/>
            <person name="Cuomo C."/>
            <person name="Becnel J."/>
            <person name="Sanscrainte N."/>
            <person name="Walker B."/>
            <person name="Young S.K."/>
            <person name="Zeng Q."/>
            <person name="Gargeya S."/>
            <person name="Fitzgerald M."/>
            <person name="Haas B."/>
            <person name="Abouelleil A."/>
            <person name="Alvarado L."/>
            <person name="Arachchi H.M."/>
            <person name="Berlin A.M."/>
            <person name="Chapman S.B."/>
            <person name="Dewar J."/>
            <person name="Goldberg J."/>
            <person name="Griggs A."/>
            <person name="Gujja S."/>
            <person name="Hansen M."/>
            <person name="Howarth C."/>
            <person name="Imamovic A."/>
            <person name="Larimer J."/>
            <person name="McCowan C."/>
            <person name="Murphy C."/>
            <person name="Neiman D."/>
            <person name="Pearson M."/>
            <person name="Priest M."/>
            <person name="Roberts A."/>
            <person name="Saif S."/>
            <person name="Shea T."/>
            <person name="Sisk P."/>
            <person name="Sykes S."/>
            <person name="Wortman J."/>
            <person name="Nusbaum C."/>
            <person name="Birren B."/>
        </authorList>
    </citation>
    <scope>NUCLEOTIDE SEQUENCE [LARGE SCALE GENOMIC DNA]</scope>
    <source>
        <strain evidence="5">PRA339</strain>
    </source>
</reference>